<proteinExistence type="predicted"/>
<name>A0A1I3G4W3_9BURK</name>
<gene>
    <name evidence="2" type="ORF">SAMN05192543_102306</name>
</gene>
<evidence type="ECO:0000256" key="1">
    <source>
        <dbReference type="SAM" id="SignalP"/>
    </source>
</evidence>
<dbReference type="Proteomes" id="UP000199548">
    <property type="component" value="Unassembled WGS sequence"/>
</dbReference>
<evidence type="ECO:0000313" key="2">
    <source>
        <dbReference type="EMBL" id="SFI18437.1"/>
    </source>
</evidence>
<accession>A0A1I3G4W3</accession>
<evidence type="ECO:0000313" key="3">
    <source>
        <dbReference type="Proteomes" id="UP000199548"/>
    </source>
</evidence>
<protein>
    <recommendedName>
        <fullName evidence="4">Outer membrane assembly lipoprotein YfiO</fullName>
    </recommendedName>
</protein>
<reference evidence="2 3" key="1">
    <citation type="submission" date="2016-10" db="EMBL/GenBank/DDBJ databases">
        <authorList>
            <person name="de Groot N.N."/>
        </authorList>
    </citation>
    <scope>NUCLEOTIDE SEQUENCE [LARGE SCALE GENOMIC DNA]</scope>
    <source>
        <strain evidence="2 3">LMG 23650</strain>
    </source>
</reference>
<feature type="signal peptide" evidence="1">
    <location>
        <begin position="1"/>
        <end position="22"/>
    </location>
</feature>
<dbReference type="AlphaFoldDB" id="A0A1I3G4W3"/>
<dbReference type="EMBL" id="FOQU01000002">
    <property type="protein sequence ID" value="SFI18437.1"/>
    <property type="molecule type" value="Genomic_DNA"/>
</dbReference>
<organism evidence="2 3">
    <name type="scientific">Paraburkholderia megapolitana</name>
    <dbReference type="NCBI Taxonomy" id="420953"/>
    <lineage>
        <taxon>Bacteria</taxon>
        <taxon>Pseudomonadati</taxon>
        <taxon>Pseudomonadota</taxon>
        <taxon>Betaproteobacteria</taxon>
        <taxon>Burkholderiales</taxon>
        <taxon>Burkholderiaceae</taxon>
        <taxon>Paraburkholderia</taxon>
    </lineage>
</organism>
<keyword evidence="1" id="KW-0732">Signal</keyword>
<feature type="chain" id="PRO_5011733339" description="Outer membrane assembly lipoprotein YfiO" evidence="1">
    <location>
        <begin position="23"/>
        <end position="716"/>
    </location>
</feature>
<keyword evidence="3" id="KW-1185">Reference proteome</keyword>
<evidence type="ECO:0008006" key="4">
    <source>
        <dbReference type="Google" id="ProtNLM"/>
    </source>
</evidence>
<sequence>MLHRHLITTLMAVLLPVSAAYASGDMSCDPISALRQPSYMCGGVPILSPGNDTRINAMLLMVDSSRLSPVFPDPKSVPLADRTNQLVVPFAYDFSGWINIGQKMPDTSSDTSDGASPSNLYADGEGSICLSDASGSAAFNDAVHAAKDLPADDATRLIAGRAAFECAAGKTGTVWTKPSDLKSALGRQFATYVDGAYAFYESNFVSASKAFADASHSTNPWLRETALYMAGRAQLNAAQAGAFDANSYALDSTKVNKLELGAADTVFRAYLKVYPRGRYAASATGLQRRVAWLGSNTAQQAALYSKAFANWSPSTSNVPLVQLANELDSKLLQTSNLDTRQLESPSVLAIVDLMQMRTSGGDSESSRQKSLTLNELQAQKPRFASAPALYDYLVAAWYVYLGHKPEQALALLPQAPAASLDYFGLSQQTLRGFALEDSGQADQARQLWAELIPLAKYRLQREALELALSINLEQARLLDRVFADDSPIQNAAIRAILLYRGADADLLRAQAQNTATSRALRDIALYTLLYKELTRTHYADFIADLALIPATPSDALKPFALSRLANDGGYACPSVRDIATTLQQDPGDAKGLNCLAEFVRTYPAAGGLDEYPVVTVVPPAPAGTENVPVTLGSVPSQFPGGSYQRMSSYQKVIGTAQAPSDDRAYALYRAINCFAPGGFSECGGNDIPKSARKQWFTTLKSEYPRSKWAQSSKYYW</sequence>
<dbReference type="STRING" id="420953.SAMN05192543_102306"/>